<keyword evidence="6" id="KW-0560">Oxidoreductase</keyword>
<sequence>MRGTRSQSPWGLLYTLLTLLSFLFFSEATEQLPLGPPADATPKRVAIIGAGAGRSFAAYELRKLAKSAKIPLNITIYERESYIGGRSTTVDAFDDPEYPTELGASIFVQVNANLVNASREFGLGVQSASNDRPDETEESLGIWDGKDFVFTVKSGSTWLNLGRLIWRYGLAPLWTQNLMKKIVGKFLNLYEEPLFPFRSLTEAAAAVNLLNVTAASGTEFLSANGISSRFAREIIQASTRVNYGQNLPLIHGLESMVCMATDGAVSIDGGNWQIFEGAVKASKANVHLNTAVTDIVRGDDGSVHITSKSTLGVDGSESSETGFDEVILAGPLQYSGISISPPLEHVPDEVPYVKLHVTLLASPHRISPAFFNRHSSKEIPESILTTLPEDLDLGSNPHGVGPAGFWSISTLRTVMRTVVKKGQEQQEQHYVYKIFSPERPTAEFVADILGLDWSHDKGPVSTPKVNTSIGDLPQSDISWFHEKFWHPYPLLYPRVTFEEIRLAPGVWYTSGIESFISTMETSALMGRNVAALVVQSWQNRKDEKGDDRSRERSEL</sequence>
<feature type="domain" description="Prenylcysteine lyase" evidence="9">
    <location>
        <begin position="153"/>
        <end position="543"/>
    </location>
</feature>
<evidence type="ECO:0000256" key="8">
    <source>
        <dbReference type="SAM" id="SignalP"/>
    </source>
</evidence>
<dbReference type="AlphaFoldDB" id="A0A9W9P7W4"/>
<evidence type="ECO:0000256" key="4">
    <source>
        <dbReference type="ARBA" id="ARBA00022729"/>
    </source>
</evidence>
<gene>
    <name evidence="10" type="ORF">N7468_004215</name>
</gene>
<dbReference type="SUPFAM" id="SSF51905">
    <property type="entry name" value="FAD/NAD(P)-binding domain"/>
    <property type="match status" value="1"/>
</dbReference>
<dbReference type="Pfam" id="PF13450">
    <property type="entry name" value="NAD_binding_8"/>
    <property type="match status" value="1"/>
</dbReference>
<dbReference type="PANTHER" id="PTHR15944:SF0">
    <property type="entry name" value="PRENYLCYSTEINE LYASE DOMAIN-CONTAINING PROTEIN"/>
    <property type="match status" value="1"/>
</dbReference>
<proteinExistence type="inferred from homology"/>
<feature type="chain" id="PRO_5040860393" evidence="8">
    <location>
        <begin position="29"/>
        <end position="555"/>
    </location>
</feature>
<evidence type="ECO:0000259" key="9">
    <source>
        <dbReference type="Pfam" id="PF07156"/>
    </source>
</evidence>
<evidence type="ECO:0000256" key="7">
    <source>
        <dbReference type="ARBA" id="ARBA00023180"/>
    </source>
</evidence>
<keyword evidence="3" id="KW-0285">Flavoprotein</keyword>
<evidence type="ECO:0000256" key="1">
    <source>
        <dbReference type="ARBA" id="ARBA00001974"/>
    </source>
</evidence>
<dbReference type="GO" id="GO:0030327">
    <property type="term" value="P:prenylated protein catabolic process"/>
    <property type="evidence" value="ECO:0007669"/>
    <property type="project" value="TreeGrafter"/>
</dbReference>
<keyword evidence="7" id="KW-0325">Glycoprotein</keyword>
<dbReference type="PANTHER" id="PTHR15944">
    <property type="entry name" value="FARNESYLCYSTEINE LYASE"/>
    <property type="match status" value="1"/>
</dbReference>
<keyword evidence="11" id="KW-1185">Reference proteome</keyword>
<dbReference type="GO" id="GO:0030328">
    <property type="term" value="P:prenylcysteine catabolic process"/>
    <property type="evidence" value="ECO:0007669"/>
    <property type="project" value="InterPro"/>
</dbReference>
<keyword evidence="4 8" id="KW-0732">Signal</keyword>
<dbReference type="OrthoDB" id="437369at2759"/>
<accession>A0A9W9P7W4</accession>
<name>A0A9W9P7W4_9EURO</name>
<comment type="similarity">
    <text evidence="2">Belongs to the prenylcysteine oxidase family.</text>
</comment>
<dbReference type="Gene3D" id="3.50.50.60">
    <property type="entry name" value="FAD/NAD(P)-binding domain"/>
    <property type="match status" value="1"/>
</dbReference>
<dbReference type="InterPro" id="IPR010795">
    <property type="entry name" value="Prenylcys_lyase"/>
</dbReference>
<keyword evidence="5" id="KW-0274">FAD</keyword>
<dbReference type="InterPro" id="IPR017046">
    <property type="entry name" value="Prenylcysteine_Oxase1"/>
</dbReference>
<dbReference type="Pfam" id="PF07156">
    <property type="entry name" value="Prenylcys_lyase"/>
    <property type="match status" value="1"/>
</dbReference>
<evidence type="ECO:0000256" key="6">
    <source>
        <dbReference type="ARBA" id="ARBA00023002"/>
    </source>
</evidence>
<reference evidence="10" key="1">
    <citation type="submission" date="2022-11" db="EMBL/GenBank/DDBJ databases">
        <authorList>
            <person name="Petersen C."/>
        </authorList>
    </citation>
    <scope>NUCLEOTIDE SEQUENCE</scope>
    <source>
        <strain evidence="10">IBT 19713</strain>
    </source>
</reference>
<dbReference type="RefSeq" id="XP_058332515.1">
    <property type="nucleotide sequence ID" value="XM_058473512.1"/>
</dbReference>
<evidence type="ECO:0000313" key="10">
    <source>
        <dbReference type="EMBL" id="KAJ5239596.1"/>
    </source>
</evidence>
<evidence type="ECO:0000256" key="2">
    <source>
        <dbReference type="ARBA" id="ARBA00009967"/>
    </source>
</evidence>
<dbReference type="InterPro" id="IPR036188">
    <property type="entry name" value="FAD/NAD-bd_sf"/>
</dbReference>
<evidence type="ECO:0000256" key="5">
    <source>
        <dbReference type="ARBA" id="ARBA00022827"/>
    </source>
</evidence>
<organism evidence="10 11">
    <name type="scientific">Penicillium chermesinum</name>
    <dbReference type="NCBI Taxonomy" id="63820"/>
    <lineage>
        <taxon>Eukaryota</taxon>
        <taxon>Fungi</taxon>
        <taxon>Dikarya</taxon>
        <taxon>Ascomycota</taxon>
        <taxon>Pezizomycotina</taxon>
        <taxon>Eurotiomycetes</taxon>
        <taxon>Eurotiomycetidae</taxon>
        <taxon>Eurotiales</taxon>
        <taxon>Aspergillaceae</taxon>
        <taxon>Penicillium</taxon>
    </lineage>
</organism>
<dbReference type="GO" id="GO:0001735">
    <property type="term" value="F:prenylcysteine oxidase activity"/>
    <property type="evidence" value="ECO:0007669"/>
    <property type="project" value="InterPro"/>
</dbReference>
<evidence type="ECO:0000313" key="11">
    <source>
        <dbReference type="Proteomes" id="UP001150941"/>
    </source>
</evidence>
<evidence type="ECO:0000256" key="3">
    <source>
        <dbReference type="ARBA" id="ARBA00022630"/>
    </source>
</evidence>
<dbReference type="GeneID" id="83200815"/>
<dbReference type="Proteomes" id="UP001150941">
    <property type="component" value="Unassembled WGS sequence"/>
</dbReference>
<dbReference type="PIRSF" id="PIRSF036292">
    <property type="entry name" value="Prenylcysteine_oxidase"/>
    <property type="match status" value="1"/>
</dbReference>
<reference evidence="10" key="2">
    <citation type="journal article" date="2023" name="IMA Fungus">
        <title>Comparative genomic study of the Penicillium genus elucidates a diverse pangenome and 15 lateral gene transfer events.</title>
        <authorList>
            <person name="Petersen C."/>
            <person name="Sorensen T."/>
            <person name="Nielsen M.R."/>
            <person name="Sondergaard T.E."/>
            <person name="Sorensen J.L."/>
            <person name="Fitzpatrick D.A."/>
            <person name="Frisvad J.C."/>
            <person name="Nielsen K.L."/>
        </authorList>
    </citation>
    <scope>NUCLEOTIDE SEQUENCE</scope>
    <source>
        <strain evidence="10">IBT 19713</strain>
    </source>
</reference>
<feature type="signal peptide" evidence="8">
    <location>
        <begin position="1"/>
        <end position="28"/>
    </location>
</feature>
<protein>
    <submittedName>
        <fullName evidence="10">Prenylcysteine oxidase</fullName>
    </submittedName>
</protein>
<comment type="cofactor">
    <cofactor evidence="1">
        <name>FAD</name>
        <dbReference type="ChEBI" id="CHEBI:57692"/>
    </cofactor>
</comment>
<comment type="caution">
    <text evidence="10">The sequence shown here is derived from an EMBL/GenBank/DDBJ whole genome shotgun (WGS) entry which is preliminary data.</text>
</comment>
<dbReference type="EMBL" id="JAPQKS010000003">
    <property type="protein sequence ID" value="KAJ5239596.1"/>
    <property type="molecule type" value="Genomic_DNA"/>
</dbReference>